<evidence type="ECO:0000256" key="4">
    <source>
        <dbReference type="ARBA" id="ARBA00022989"/>
    </source>
</evidence>
<dbReference type="EMBL" id="JBHUCO010000023">
    <property type="protein sequence ID" value="MFD1520133.1"/>
    <property type="molecule type" value="Genomic_DNA"/>
</dbReference>
<protein>
    <submittedName>
        <fullName evidence="8">PDGLE domain-containing protein</fullName>
    </submittedName>
</protein>
<keyword evidence="3 6" id="KW-0812">Transmembrane</keyword>
<feature type="domain" description="PDGLE" evidence="7">
    <location>
        <begin position="12"/>
        <end position="113"/>
    </location>
</feature>
<evidence type="ECO:0000256" key="1">
    <source>
        <dbReference type="ARBA" id="ARBA00004236"/>
    </source>
</evidence>
<proteinExistence type="predicted"/>
<keyword evidence="2" id="KW-1003">Cell membrane</keyword>
<keyword evidence="9" id="KW-1185">Reference proteome</keyword>
<feature type="transmembrane region" description="Helical" evidence="6">
    <location>
        <begin position="89"/>
        <end position="111"/>
    </location>
</feature>
<evidence type="ECO:0000259" key="7">
    <source>
        <dbReference type="Pfam" id="PF13190"/>
    </source>
</evidence>
<organism evidence="8 9">
    <name type="scientific">Pseudonocardia yunnanensis</name>
    <dbReference type="NCBI Taxonomy" id="58107"/>
    <lineage>
        <taxon>Bacteria</taxon>
        <taxon>Bacillati</taxon>
        <taxon>Actinomycetota</taxon>
        <taxon>Actinomycetes</taxon>
        <taxon>Pseudonocardiales</taxon>
        <taxon>Pseudonocardiaceae</taxon>
        <taxon>Pseudonocardia</taxon>
    </lineage>
</organism>
<accession>A0ABW4EX04</accession>
<keyword evidence="5 6" id="KW-0472">Membrane</keyword>
<evidence type="ECO:0000313" key="9">
    <source>
        <dbReference type="Proteomes" id="UP001597114"/>
    </source>
</evidence>
<gene>
    <name evidence="8" type="ORF">ACFSJD_21745</name>
</gene>
<dbReference type="RefSeq" id="WP_344722591.1">
    <property type="nucleotide sequence ID" value="NZ_BAAAUS010000013.1"/>
</dbReference>
<evidence type="ECO:0000256" key="3">
    <source>
        <dbReference type="ARBA" id="ARBA00022692"/>
    </source>
</evidence>
<comment type="subcellular location">
    <subcellularLocation>
        <location evidence="1">Cell membrane</location>
    </subcellularLocation>
</comment>
<dbReference type="Pfam" id="PF13190">
    <property type="entry name" value="PDGLE"/>
    <property type="match status" value="1"/>
</dbReference>
<dbReference type="Proteomes" id="UP001597114">
    <property type="component" value="Unassembled WGS sequence"/>
</dbReference>
<reference evidence="9" key="1">
    <citation type="journal article" date="2019" name="Int. J. Syst. Evol. Microbiol.">
        <title>The Global Catalogue of Microorganisms (GCM) 10K type strain sequencing project: providing services to taxonomists for standard genome sequencing and annotation.</title>
        <authorList>
            <consortium name="The Broad Institute Genomics Platform"/>
            <consortium name="The Broad Institute Genome Sequencing Center for Infectious Disease"/>
            <person name="Wu L."/>
            <person name="Ma J."/>
        </authorList>
    </citation>
    <scope>NUCLEOTIDE SEQUENCE [LARGE SCALE GENOMIC DNA]</scope>
    <source>
        <strain evidence="9">CCM 7043</strain>
    </source>
</reference>
<dbReference type="InterPro" id="IPR025937">
    <property type="entry name" value="PDGLE_dom"/>
</dbReference>
<evidence type="ECO:0000256" key="6">
    <source>
        <dbReference type="SAM" id="Phobius"/>
    </source>
</evidence>
<sequence length="121" mass="12152">MTAPAPNRRSARFFIGFLAVALLVAGVLSYLASPHPDGLDTVTLDGCQVVETDAGEQLDGTCIAQNAGGHTFAGSPLADYAVGGSDGTVGLAGVIGVLVTVVVAGALFQVLRKRGGPGDER</sequence>
<name>A0ABW4EX04_9PSEU</name>
<comment type="caution">
    <text evidence="8">The sequence shown here is derived from an EMBL/GenBank/DDBJ whole genome shotgun (WGS) entry which is preliminary data.</text>
</comment>
<feature type="transmembrane region" description="Helical" evidence="6">
    <location>
        <begin position="12"/>
        <end position="32"/>
    </location>
</feature>
<evidence type="ECO:0000256" key="5">
    <source>
        <dbReference type="ARBA" id="ARBA00023136"/>
    </source>
</evidence>
<evidence type="ECO:0000313" key="8">
    <source>
        <dbReference type="EMBL" id="MFD1520133.1"/>
    </source>
</evidence>
<keyword evidence="4 6" id="KW-1133">Transmembrane helix</keyword>
<evidence type="ECO:0000256" key="2">
    <source>
        <dbReference type="ARBA" id="ARBA00022475"/>
    </source>
</evidence>